<dbReference type="AlphaFoldDB" id="A0A5C5X7M6"/>
<evidence type="ECO:0000313" key="2">
    <source>
        <dbReference type="Proteomes" id="UP000317243"/>
    </source>
</evidence>
<dbReference type="Proteomes" id="UP000317243">
    <property type="component" value="Unassembled WGS sequence"/>
</dbReference>
<dbReference type="EMBL" id="SIHI01000001">
    <property type="protein sequence ID" value="TWT58960.1"/>
    <property type="molecule type" value="Genomic_DNA"/>
</dbReference>
<gene>
    <name evidence="1" type="ORF">KOR42_23470</name>
</gene>
<proteinExistence type="predicted"/>
<comment type="caution">
    <text evidence="1">The sequence shown here is derived from an EMBL/GenBank/DDBJ whole genome shotgun (WGS) entry which is preliminary data.</text>
</comment>
<keyword evidence="2" id="KW-1185">Reference proteome</keyword>
<sequence length="62" mass="7197">MARKTCELVQANCFLCERSWFCLLFVNWFLETFTVSCMSCGCVVDTGTIDEIEDLTSQWEQD</sequence>
<reference evidence="1 2" key="1">
    <citation type="submission" date="2019-02" db="EMBL/GenBank/DDBJ databases">
        <title>Deep-cultivation of Planctomycetes and their phenomic and genomic characterization uncovers novel biology.</title>
        <authorList>
            <person name="Wiegand S."/>
            <person name="Jogler M."/>
            <person name="Boedeker C."/>
            <person name="Pinto D."/>
            <person name="Vollmers J."/>
            <person name="Rivas-Marin E."/>
            <person name="Kohn T."/>
            <person name="Peeters S.H."/>
            <person name="Heuer A."/>
            <person name="Rast P."/>
            <person name="Oberbeckmann S."/>
            <person name="Bunk B."/>
            <person name="Jeske O."/>
            <person name="Meyerdierks A."/>
            <person name="Storesund J.E."/>
            <person name="Kallscheuer N."/>
            <person name="Luecker S."/>
            <person name="Lage O.M."/>
            <person name="Pohl T."/>
            <person name="Merkel B.J."/>
            <person name="Hornburger P."/>
            <person name="Mueller R.-W."/>
            <person name="Bruemmer F."/>
            <person name="Labrenz M."/>
            <person name="Spormann A.M."/>
            <person name="Op Den Camp H."/>
            <person name="Overmann J."/>
            <person name="Amann R."/>
            <person name="Jetten M.S.M."/>
            <person name="Mascher T."/>
            <person name="Medema M.H."/>
            <person name="Devos D.P."/>
            <person name="Kaster A.-K."/>
            <person name="Ovreas L."/>
            <person name="Rohde M."/>
            <person name="Galperin M.Y."/>
            <person name="Jogler C."/>
        </authorList>
    </citation>
    <scope>NUCLEOTIDE SEQUENCE [LARGE SCALE GENOMIC DNA]</scope>
    <source>
        <strain evidence="1 2">KOR42</strain>
    </source>
</reference>
<name>A0A5C5X7M6_9PLAN</name>
<organism evidence="1 2">
    <name type="scientific">Thalassoglobus neptunius</name>
    <dbReference type="NCBI Taxonomy" id="1938619"/>
    <lineage>
        <taxon>Bacteria</taxon>
        <taxon>Pseudomonadati</taxon>
        <taxon>Planctomycetota</taxon>
        <taxon>Planctomycetia</taxon>
        <taxon>Planctomycetales</taxon>
        <taxon>Planctomycetaceae</taxon>
        <taxon>Thalassoglobus</taxon>
    </lineage>
</organism>
<accession>A0A5C5X7M6</accession>
<protein>
    <submittedName>
        <fullName evidence="1">Uncharacterized protein</fullName>
    </submittedName>
</protein>
<evidence type="ECO:0000313" key="1">
    <source>
        <dbReference type="EMBL" id="TWT58960.1"/>
    </source>
</evidence>